<dbReference type="VEuPathDB" id="FungiDB:Z518_01793"/>
<dbReference type="AlphaFoldDB" id="A0A0D2IXE7"/>
<evidence type="ECO:0000259" key="7">
    <source>
        <dbReference type="PROSITE" id="PS50850"/>
    </source>
</evidence>
<organism evidence="8 9">
    <name type="scientific">Rhinocladiella mackenziei CBS 650.93</name>
    <dbReference type="NCBI Taxonomy" id="1442369"/>
    <lineage>
        <taxon>Eukaryota</taxon>
        <taxon>Fungi</taxon>
        <taxon>Dikarya</taxon>
        <taxon>Ascomycota</taxon>
        <taxon>Pezizomycotina</taxon>
        <taxon>Eurotiomycetes</taxon>
        <taxon>Chaetothyriomycetidae</taxon>
        <taxon>Chaetothyriales</taxon>
        <taxon>Herpotrichiellaceae</taxon>
        <taxon>Rhinocladiella</taxon>
    </lineage>
</organism>
<dbReference type="InterPro" id="IPR036259">
    <property type="entry name" value="MFS_trans_sf"/>
</dbReference>
<protein>
    <recommendedName>
        <fullName evidence="7">Major facilitator superfamily (MFS) profile domain-containing protein</fullName>
    </recommendedName>
</protein>
<feature type="transmembrane region" description="Helical" evidence="6">
    <location>
        <begin position="406"/>
        <end position="427"/>
    </location>
</feature>
<evidence type="ECO:0000256" key="2">
    <source>
        <dbReference type="ARBA" id="ARBA00022448"/>
    </source>
</evidence>
<dbReference type="GeneID" id="25289864"/>
<dbReference type="Gene3D" id="1.20.1250.20">
    <property type="entry name" value="MFS general substrate transporter like domains"/>
    <property type="match status" value="1"/>
</dbReference>
<feature type="transmembrane region" description="Helical" evidence="6">
    <location>
        <begin position="439"/>
        <end position="462"/>
    </location>
</feature>
<keyword evidence="2" id="KW-0813">Transport</keyword>
<keyword evidence="5 6" id="KW-0472">Membrane</keyword>
<keyword evidence="9" id="KW-1185">Reference proteome</keyword>
<dbReference type="InterPro" id="IPR010573">
    <property type="entry name" value="MFS_Str1/Tri12-like"/>
</dbReference>
<reference evidence="8 9" key="1">
    <citation type="submission" date="2015-01" db="EMBL/GenBank/DDBJ databases">
        <title>The Genome Sequence of Rhinocladiella mackenzie CBS 650.93.</title>
        <authorList>
            <consortium name="The Broad Institute Genomics Platform"/>
            <person name="Cuomo C."/>
            <person name="de Hoog S."/>
            <person name="Gorbushina A."/>
            <person name="Stielow B."/>
            <person name="Teixiera M."/>
            <person name="Abouelleil A."/>
            <person name="Chapman S.B."/>
            <person name="Priest M."/>
            <person name="Young S.K."/>
            <person name="Wortman J."/>
            <person name="Nusbaum C."/>
            <person name="Birren B."/>
        </authorList>
    </citation>
    <scope>NUCLEOTIDE SEQUENCE [LARGE SCALE GENOMIC DNA]</scope>
    <source>
        <strain evidence="8 9">CBS 650.93</strain>
    </source>
</reference>
<dbReference type="PROSITE" id="PS50850">
    <property type="entry name" value="MFS"/>
    <property type="match status" value="1"/>
</dbReference>
<feature type="transmembrane region" description="Helical" evidence="6">
    <location>
        <begin position="315"/>
        <end position="336"/>
    </location>
</feature>
<dbReference type="Proteomes" id="UP000053617">
    <property type="component" value="Unassembled WGS sequence"/>
</dbReference>
<name>A0A0D2IXE7_9EURO</name>
<evidence type="ECO:0000313" key="9">
    <source>
        <dbReference type="Proteomes" id="UP000053617"/>
    </source>
</evidence>
<dbReference type="SUPFAM" id="SSF103473">
    <property type="entry name" value="MFS general substrate transporter"/>
    <property type="match status" value="1"/>
</dbReference>
<dbReference type="RefSeq" id="XP_013277845.1">
    <property type="nucleotide sequence ID" value="XM_013422391.1"/>
</dbReference>
<accession>A0A0D2IXE7</accession>
<dbReference type="HOGENOM" id="CLU_000960_25_1_1"/>
<proteinExistence type="predicted"/>
<feature type="transmembrane region" description="Helical" evidence="6">
    <location>
        <begin position="169"/>
        <end position="194"/>
    </location>
</feature>
<feature type="domain" description="Major facilitator superfamily (MFS) profile" evidence="7">
    <location>
        <begin position="46"/>
        <end position="559"/>
    </location>
</feature>
<feature type="transmembrane region" description="Helical" evidence="6">
    <location>
        <begin position="276"/>
        <end position="295"/>
    </location>
</feature>
<evidence type="ECO:0000313" key="8">
    <source>
        <dbReference type="EMBL" id="KIX10709.1"/>
    </source>
</evidence>
<dbReference type="PANTHER" id="PTHR23501:SF195">
    <property type="entry name" value="PEP5"/>
    <property type="match status" value="1"/>
</dbReference>
<feature type="transmembrane region" description="Helical" evidence="6">
    <location>
        <begin position="245"/>
        <end position="264"/>
    </location>
</feature>
<evidence type="ECO:0000256" key="5">
    <source>
        <dbReference type="ARBA" id="ARBA00023136"/>
    </source>
</evidence>
<dbReference type="GO" id="GO:0022857">
    <property type="term" value="F:transmembrane transporter activity"/>
    <property type="evidence" value="ECO:0007669"/>
    <property type="project" value="InterPro"/>
</dbReference>
<keyword evidence="3 6" id="KW-0812">Transmembrane</keyword>
<feature type="transmembrane region" description="Helical" evidence="6">
    <location>
        <begin position="113"/>
        <end position="131"/>
    </location>
</feature>
<feature type="transmembrane region" description="Helical" evidence="6">
    <location>
        <begin position="43"/>
        <end position="63"/>
    </location>
</feature>
<feature type="transmembrane region" description="Helical" evidence="6">
    <location>
        <begin position="206"/>
        <end position="225"/>
    </location>
</feature>
<dbReference type="Pfam" id="PF06609">
    <property type="entry name" value="TRI12"/>
    <property type="match status" value="1"/>
</dbReference>
<dbReference type="STRING" id="1442369.A0A0D2IXE7"/>
<dbReference type="EMBL" id="KN847475">
    <property type="protein sequence ID" value="KIX10709.1"/>
    <property type="molecule type" value="Genomic_DNA"/>
</dbReference>
<comment type="subcellular location">
    <subcellularLocation>
        <location evidence="1">Membrane</location>
        <topology evidence="1">Multi-pass membrane protein</topology>
    </subcellularLocation>
</comment>
<dbReference type="InterPro" id="IPR020846">
    <property type="entry name" value="MFS_dom"/>
</dbReference>
<feature type="transmembrane region" description="Helical" evidence="6">
    <location>
        <begin position="137"/>
        <end position="157"/>
    </location>
</feature>
<evidence type="ECO:0000256" key="3">
    <source>
        <dbReference type="ARBA" id="ARBA00022692"/>
    </source>
</evidence>
<dbReference type="GO" id="GO:0005886">
    <property type="term" value="C:plasma membrane"/>
    <property type="evidence" value="ECO:0007669"/>
    <property type="project" value="TreeGrafter"/>
</dbReference>
<dbReference type="PANTHER" id="PTHR23501">
    <property type="entry name" value="MAJOR FACILITATOR SUPERFAMILY"/>
    <property type="match status" value="1"/>
</dbReference>
<evidence type="ECO:0000256" key="6">
    <source>
        <dbReference type="SAM" id="Phobius"/>
    </source>
</evidence>
<feature type="transmembrane region" description="Helical" evidence="6">
    <location>
        <begin position="382"/>
        <end position="400"/>
    </location>
</feature>
<feature type="transmembrane region" description="Helical" evidence="6">
    <location>
        <begin position="356"/>
        <end position="375"/>
    </location>
</feature>
<dbReference type="OrthoDB" id="2587356at2759"/>
<keyword evidence="4 6" id="KW-1133">Transmembrane helix</keyword>
<gene>
    <name evidence="8" type="ORF">Z518_01793</name>
</gene>
<feature type="transmembrane region" description="Helical" evidence="6">
    <location>
        <begin position="535"/>
        <end position="554"/>
    </location>
</feature>
<sequence length="583" mass="61618">MSFHNEKSEPLNIVHDEAIGNVVNIEPAPEDDAGTNFTWDIEVILNLLACFLTYFTAVFSVVVPSGAIPFISRAFPEETSNRIWISASFTAASCSVQAFCGDLSDRLGRKIPILTGMLLGIAGTLLSGRASNLNMVIAGQALSGAGSTLGFLCIPLFQEIVPKSKRPMIMAVAGIFPGTAYSSGSIISGAFIKGEVGGPNDGWRCGFYLCAGCYAIALLLIAVFYHPSPRPNPDNLPMARRILQIDWLGVFLVTAGLVLFLVGLESGGNPSPWSSTRVVACLVVGAGIMAAFCLWEWKGTKDPILGHDLFEHRNFAVTLAICFVGGMVLFGGQAFLPQEVVYLFTDDAVLTGVWGLPFNFGTVIGAMVGGIWLAHSKEAKPIVFFTFLLLLLGAGLMLVVKPGVNFAAWLFSTGLLGAGVGIQTTVLQVIVTLCTPDHLIAAAASVSNAVRALGGSIGVVIFSQVLAAKAKTLVPDEIAKRVVEVGLPLSSVPAFVGAILTQDTSQIAQIPGVTPEILAAAAAATRWGYSASFKYVWYSLIPFAVVCMGLSLLLKPTGAQMTDTVSAGIQRRNEPKNQAKQDD</sequence>
<evidence type="ECO:0000256" key="4">
    <source>
        <dbReference type="ARBA" id="ARBA00022989"/>
    </source>
</evidence>
<evidence type="ECO:0000256" key="1">
    <source>
        <dbReference type="ARBA" id="ARBA00004141"/>
    </source>
</evidence>